<dbReference type="AlphaFoldDB" id="A0ABD3PGE9"/>
<gene>
    <name evidence="1" type="ORF">ACHAWO_002427</name>
</gene>
<protein>
    <submittedName>
        <fullName evidence="1">Uncharacterized protein</fullName>
    </submittedName>
</protein>
<organism evidence="1 2">
    <name type="scientific">Cyclotella atomus</name>
    <dbReference type="NCBI Taxonomy" id="382360"/>
    <lineage>
        <taxon>Eukaryota</taxon>
        <taxon>Sar</taxon>
        <taxon>Stramenopiles</taxon>
        <taxon>Ochrophyta</taxon>
        <taxon>Bacillariophyta</taxon>
        <taxon>Coscinodiscophyceae</taxon>
        <taxon>Thalassiosirophycidae</taxon>
        <taxon>Stephanodiscales</taxon>
        <taxon>Stephanodiscaceae</taxon>
        <taxon>Cyclotella</taxon>
    </lineage>
</organism>
<keyword evidence="2" id="KW-1185">Reference proteome</keyword>
<evidence type="ECO:0000313" key="1">
    <source>
        <dbReference type="EMBL" id="KAL3786791.1"/>
    </source>
</evidence>
<proteinExistence type="predicted"/>
<dbReference type="Proteomes" id="UP001530400">
    <property type="component" value="Unassembled WGS sequence"/>
</dbReference>
<name>A0ABD3PGE9_9STRA</name>
<evidence type="ECO:0000313" key="2">
    <source>
        <dbReference type="Proteomes" id="UP001530400"/>
    </source>
</evidence>
<accession>A0ABD3PGE9</accession>
<reference evidence="1 2" key="1">
    <citation type="submission" date="2024-10" db="EMBL/GenBank/DDBJ databases">
        <title>Updated reference genomes for cyclostephanoid diatoms.</title>
        <authorList>
            <person name="Roberts W.R."/>
            <person name="Alverson A.J."/>
        </authorList>
    </citation>
    <scope>NUCLEOTIDE SEQUENCE [LARGE SCALE GENOMIC DNA]</scope>
    <source>
        <strain evidence="1 2">AJA010-31</strain>
    </source>
</reference>
<sequence length="88" mass="9413">MKQMPPMIQPNKLMLNAVCLSNVVMSRDTEAGPKPLPKSSTMLTNELALPRLLGRQTFVRIARSNGTGITTNAPDIVVIAAVIPALTS</sequence>
<comment type="caution">
    <text evidence="1">The sequence shown here is derived from an EMBL/GenBank/DDBJ whole genome shotgun (WGS) entry which is preliminary data.</text>
</comment>
<dbReference type="EMBL" id="JALLPJ020000636">
    <property type="protein sequence ID" value="KAL3786791.1"/>
    <property type="molecule type" value="Genomic_DNA"/>
</dbReference>